<feature type="domain" description="N-acetyltransferase" evidence="1">
    <location>
        <begin position="8"/>
        <end position="162"/>
    </location>
</feature>
<dbReference type="PANTHER" id="PTHR43792:SF1">
    <property type="entry name" value="N-ACETYLTRANSFERASE DOMAIN-CONTAINING PROTEIN"/>
    <property type="match status" value="1"/>
</dbReference>
<dbReference type="InterPro" id="IPR000182">
    <property type="entry name" value="GNAT_dom"/>
</dbReference>
<evidence type="ECO:0000313" key="3">
    <source>
        <dbReference type="Proteomes" id="UP000250245"/>
    </source>
</evidence>
<dbReference type="Proteomes" id="UP000250245">
    <property type="component" value="Unassembled WGS sequence"/>
</dbReference>
<dbReference type="GO" id="GO:0016747">
    <property type="term" value="F:acyltransferase activity, transferring groups other than amino-acyl groups"/>
    <property type="evidence" value="ECO:0007669"/>
    <property type="project" value="InterPro"/>
</dbReference>
<proteinExistence type="predicted"/>
<reference evidence="2 3" key="1">
    <citation type="submission" date="2018-06" db="EMBL/GenBank/DDBJ databases">
        <authorList>
            <consortium name="Pathogen Informatics"/>
            <person name="Doyle S."/>
        </authorList>
    </citation>
    <scope>NUCLEOTIDE SEQUENCE [LARGE SCALE GENOMIC DNA]</scope>
    <source>
        <strain evidence="2 3">NCTC11820</strain>
    </source>
</reference>
<evidence type="ECO:0000313" key="2">
    <source>
        <dbReference type="EMBL" id="SQB64481.1"/>
    </source>
</evidence>
<accession>A0A2X2YNJ9</accession>
<dbReference type="AlphaFoldDB" id="A0A2X2YNJ9"/>
<organism evidence="2 3">
    <name type="scientific">Mobiluncus curtisii</name>
    <dbReference type="NCBI Taxonomy" id="2051"/>
    <lineage>
        <taxon>Bacteria</taxon>
        <taxon>Bacillati</taxon>
        <taxon>Actinomycetota</taxon>
        <taxon>Actinomycetes</taxon>
        <taxon>Actinomycetales</taxon>
        <taxon>Actinomycetaceae</taxon>
        <taxon>Mobiluncus</taxon>
    </lineage>
</organism>
<dbReference type="SUPFAM" id="SSF55729">
    <property type="entry name" value="Acyl-CoA N-acyltransferases (Nat)"/>
    <property type="match status" value="1"/>
</dbReference>
<dbReference type="PANTHER" id="PTHR43792">
    <property type="entry name" value="GNAT FAMILY, PUTATIVE (AFU_ORTHOLOGUE AFUA_3G00765)-RELATED-RELATED"/>
    <property type="match status" value="1"/>
</dbReference>
<dbReference type="OMA" id="FWNLGYR"/>
<dbReference type="GeneID" id="55565868"/>
<evidence type="ECO:0000259" key="1">
    <source>
        <dbReference type="Pfam" id="PF13302"/>
    </source>
</evidence>
<dbReference type="InterPro" id="IPR051531">
    <property type="entry name" value="N-acetyltransferase"/>
</dbReference>
<sequence length="189" mass="21779">MQLIETPRMVLRKPELSDLEPLFQIHSDPATNRYNPAGPVRDRETFQQELKTWIEHHEKYGFGYYVIIDKSDSGYVGVCGLKHVFIQEQRYLNLYYRITPEKMRRGYVKEAARTIIDTVLQSDGSDRAGEAECPSPQSRIVVALTLNTNLPSIRTAMSLGLKHYPGLDDYAGDGNVYYFNSEYFEQKES</sequence>
<dbReference type="RefSeq" id="WP_013189593.1">
    <property type="nucleotide sequence ID" value="NZ_CAMYEK010000023.1"/>
</dbReference>
<gene>
    <name evidence="2" type="ORF">NCTC11820_00825</name>
</gene>
<protein>
    <recommendedName>
        <fullName evidence="1">N-acetyltransferase domain-containing protein</fullName>
    </recommendedName>
</protein>
<dbReference type="EMBL" id="UASJ01000001">
    <property type="protein sequence ID" value="SQB64481.1"/>
    <property type="molecule type" value="Genomic_DNA"/>
</dbReference>
<name>A0A2X2YNJ9_9ACTO</name>
<dbReference type="InterPro" id="IPR016181">
    <property type="entry name" value="Acyl_CoA_acyltransferase"/>
</dbReference>
<dbReference type="Gene3D" id="3.40.630.30">
    <property type="match status" value="1"/>
</dbReference>
<dbReference type="Pfam" id="PF13302">
    <property type="entry name" value="Acetyltransf_3"/>
    <property type="match status" value="1"/>
</dbReference>